<evidence type="ECO:0000256" key="2">
    <source>
        <dbReference type="ARBA" id="ARBA00022630"/>
    </source>
</evidence>
<dbReference type="RefSeq" id="WP_407594028.1">
    <property type="nucleotide sequence ID" value="NZ_JBHDIY010000002.1"/>
</dbReference>
<dbReference type="InterPro" id="IPR012349">
    <property type="entry name" value="Split_barrel_FMN-bd"/>
</dbReference>
<dbReference type="PANTHER" id="PTHR10851">
    <property type="entry name" value="PYRIDOXINE-5-PHOSPHATE OXIDASE"/>
    <property type="match status" value="1"/>
</dbReference>
<dbReference type="Pfam" id="PF12766">
    <property type="entry name" value="Pyridox_oxase_2"/>
    <property type="match status" value="1"/>
</dbReference>
<proteinExistence type="predicted"/>
<evidence type="ECO:0000313" key="7">
    <source>
        <dbReference type="Proteomes" id="UP001627408"/>
    </source>
</evidence>
<evidence type="ECO:0000256" key="4">
    <source>
        <dbReference type="ARBA" id="ARBA00023002"/>
    </source>
</evidence>
<keyword evidence="7" id="KW-1185">Reference proteome</keyword>
<organism evidence="6 7">
    <name type="scientific">Tateyamaria armeniaca</name>
    <dbReference type="NCBI Taxonomy" id="2518930"/>
    <lineage>
        <taxon>Bacteria</taxon>
        <taxon>Pseudomonadati</taxon>
        <taxon>Pseudomonadota</taxon>
        <taxon>Alphaproteobacteria</taxon>
        <taxon>Rhodobacterales</taxon>
        <taxon>Roseobacteraceae</taxon>
        <taxon>Tateyamaria</taxon>
    </lineage>
</organism>
<dbReference type="PANTHER" id="PTHR10851:SF3">
    <property type="entry name" value="PYRIDOXINE_PYRIDOXAMINE 5'-PHOSPHATE OXIDASE 2"/>
    <property type="match status" value="1"/>
</dbReference>
<dbReference type="EMBL" id="JBHDIY010000002">
    <property type="protein sequence ID" value="MFL4472137.1"/>
    <property type="molecule type" value="Genomic_DNA"/>
</dbReference>
<keyword evidence="4" id="KW-0560">Oxidoreductase</keyword>
<reference evidence="6 7" key="1">
    <citation type="submission" date="2024-08" db="EMBL/GenBank/DDBJ databases">
        <title>Tateyamaria sp. nov., isolated from marine algae.</title>
        <authorList>
            <person name="Choi B.J."/>
            <person name="Kim J.M."/>
            <person name="Lee J.K."/>
            <person name="Choi D.G."/>
            <person name="Bayburt H."/>
            <person name="Baek J.H."/>
            <person name="Han D.M."/>
            <person name="Jeon C.O."/>
        </authorList>
    </citation>
    <scope>NUCLEOTIDE SEQUENCE [LARGE SCALE GENOMIC DNA]</scope>
    <source>
        <strain evidence="6 7">KMU-156</strain>
    </source>
</reference>
<accession>A0ABW8V2C0</accession>
<feature type="domain" description="Pyridoxamine 5'-phosphate oxidase Alr4036 family FMN-binding" evidence="5">
    <location>
        <begin position="15"/>
        <end position="102"/>
    </location>
</feature>
<evidence type="ECO:0000259" key="5">
    <source>
        <dbReference type="Pfam" id="PF12766"/>
    </source>
</evidence>
<dbReference type="SUPFAM" id="SSF50475">
    <property type="entry name" value="FMN-binding split barrel"/>
    <property type="match status" value="1"/>
</dbReference>
<evidence type="ECO:0000256" key="3">
    <source>
        <dbReference type="ARBA" id="ARBA00022643"/>
    </source>
</evidence>
<dbReference type="InterPro" id="IPR000659">
    <property type="entry name" value="Pyridox_Oxase"/>
</dbReference>
<keyword evidence="3" id="KW-0288">FMN</keyword>
<gene>
    <name evidence="6" type="ORF">ACERZ8_20465</name>
</gene>
<evidence type="ECO:0000313" key="6">
    <source>
        <dbReference type="EMBL" id="MFL4472137.1"/>
    </source>
</evidence>
<dbReference type="Proteomes" id="UP001627408">
    <property type="component" value="Unassembled WGS sequence"/>
</dbReference>
<comment type="cofactor">
    <cofactor evidence="1">
        <name>FMN</name>
        <dbReference type="ChEBI" id="CHEBI:58210"/>
    </cofactor>
</comment>
<name>A0ABW8V2C0_9RHOB</name>
<keyword evidence="2" id="KW-0285">Flavoprotein</keyword>
<comment type="caution">
    <text evidence="6">The sequence shown here is derived from an EMBL/GenBank/DDBJ whole genome shotgun (WGS) entry which is preliminary data.</text>
</comment>
<dbReference type="Gene3D" id="2.30.110.10">
    <property type="entry name" value="Electron Transport, Fmn-binding Protein, Chain A"/>
    <property type="match status" value="1"/>
</dbReference>
<protein>
    <submittedName>
        <fullName evidence="6">Pyridoxamine 5'-phosphate oxidase family protein</fullName>
    </submittedName>
</protein>
<sequence>MSDPNDLGAFLDGAWQHLTRGVADARSPSRYPTLATVSPEGWPEARTVALRQAVRSRAMLEVHTDVETPKVASLRKAPRAQFHIWIPKSDLQIRISTHVEVLTGADIEDQWAKVPPASRVSYGTMPIPGTAIASVYDYEKPAERSRFAVLHCTMTEIDLVHLGQRHRRAVYRAETGWQGTWVAP</sequence>
<dbReference type="InterPro" id="IPR024624">
    <property type="entry name" value="Pyridox_Oxase_Alr4036_FMN-bd"/>
</dbReference>
<evidence type="ECO:0000256" key="1">
    <source>
        <dbReference type="ARBA" id="ARBA00001917"/>
    </source>
</evidence>